<keyword evidence="2" id="KW-1185">Reference proteome</keyword>
<dbReference type="OrthoDB" id="6120156at2"/>
<dbReference type="RefSeq" id="WP_138182982.1">
    <property type="nucleotide sequence ID" value="NZ_VBUI01000055.1"/>
</dbReference>
<sequence length="162" mass="18317">MDPISALFAALLDSTSNAINDHMQESLGTEVKTVTIDHNDRRITFQHQLWRILDESVCVDKRDRIAEFSKCTLAAKEFFVDACRYLRESRGSGLKYDKTKNMYCAASRSFKPTIAFVAPASQASPLEMAKRECNRLVIQQSASSEAREEACARYEALKRQGQ</sequence>
<dbReference type="AlphaFoldDB" id="A0A5R8M5E0"/>
<dbReference type="EMBL" id="VBUI01000055">
    <property type="protein sequence ID" value="TLF44792.1"/>
    <property type="molecule type" value="Genomic_DNA"/>
</dbReference>
<name>A0A5R8M5E0_9GAMM</name>
<reference evidence="1 2" key="1">
    <citation type="journal article" date="2007" name="Int. J. Syst. Evol. Microbiol.">
        <title>Halomonas saccharevitans sp. nov., Halomonas arcis sp. nov. and Halomonas subterranea sp. nov., halophilic bacteria isolated from hypersaline environments of China.</title>
        <authorList>
            <person name="Xu X.W."/>
            <person name="Wu Y.H."/>
            <person name="Zhou Z."/>
            <person name="Wang C.S."/>
            <person name="Zhou Y.G."/>
            <person name="Zhang H.B."/>
            <person name="Wang Y."/>
            <person name="Wu M."/>
        </authorList>
    </citation>
    <scope>NUCLEOTIDE SEQUENCE [LARGE SCALE GENOMIC DNA]</scope>
    <source>
        <strain evidence="1 2">TBZ3</strain>
    </source>
</reference>
<protein>
    <submittedName>
        <fullName evidence="1">Uncharacterized protein</fullName>
    </submittedName>
</protein>
<proteinExistence type="predicted"/>
<gene>
    <name evidence="1" type="ORF">FEI13_18605</name>
</gene>
<evidence type="ECO:0000313" key="1">
    <source>
        <dbReference type="EMBL" id="TLF44792.1"/>
    </source>
</evidence>
<accession>A0A5R8M5E0</accession>
<dbReference type="Proteomes" id="UP000306973">
    <property type="component" value="Unassembled WGS sequence"/>
</dbReference>
<comment type="caution">
    <text evidence="1">The sequence shown here is derived from an EMBL/GenBank/DDBJ whole genome shotgun (WGS) entry which is preliminary data.</text>
</comment>
<organism evidence="1 2">
    <name type="scientific">Halomonas urmiana</name>
    <dbReference type="NCBI Taxonomy" id="490901"/>
    <lineage>
        <taxon>Bacteria</taxon>
        <taxon>Pseudomonadati</taxon>
        <taxon>Pseudomonadota</taxon>
        <taxon>Gammaproteobacteria</taxon>
        <taxon>Oceanospirillales</taxon>
        <taxon>Halomonadaceae</taxon>
        <taxon>Halomonas</taxon>
    </lineage>
</organism>
<evidence type="ECO:0000313" key="2">
    <source>
        <dbReference type="Proteomes" id="UP000306973"/>
    </source>
</evidence>